<dbReference type="Gene3D" id="3.40.50.1240">
    <property type="entry name" value="Phosphoglycerate mutase-like"/>
    <property type="match status" value="1"/>
</dbReference>
<protein>
    <submittedName>
        <fullName evidence="1">Phosphohistidine phosphatase SixA</fullName>
    </submittedName>
</protein>
<dbReference type="AlphaFoldDB" id="A0A537J1N2"/>
<dbReference type="Proteomes" id="UP000320048">
    <property type="component" value="Unassembled WGS sequence"/>
</dbReference>
<dbReference type="InterPro" id="IPR004449">
    <property type="entry name" value="SixA"/>
</dbReference>
<dbReference type="EMBL" id="VBAO01000468">
    <property type="protein sequence ID" value="TMI77454.1"/>
    <property type="molecule type" value="Genomic_DNA"/>
</dbReference>
<dbReference type="NCBIfam" id="TIGR00249">
    <property type="entry name" value="sixA"/>
    <property type="match status" value="1"/>
</dbReference>
<dbReference type="InterPro" id="IPR029033">
    <property type="entry name" value="His_PPase_superfam"/>
</dbReference>
<sequence>MKLYLCQHAEAKWEEVDPNRPLTEKGYDDARRVAAHAAGHAHVRVRRILHSSKLRARQTAEVWAEYLSPVETAQAEGLDPQADPRVWADRLMREPGDTMVVGHLPHLARLASRLLCGDEGRGVVTFYNGGIVCLERSEGGTWSLQWAVTPAWCDANSSYSRL</sequence>
<dbReference type="SMART" id="SM00855">
    <property type="entry name" value="PGAM"/>
    <property type="match status" value="1"/>
</dbReference>
<evidence type="ECO:0000313" key="1">
    <source>
        <dbReference type="EMBL" id="TMI77454.1"/>
    </source>
</evidence>
<dbReference type="Pfam" id="PF00300">
    <property type="entry name" value="His_Phos_1"/>
    <property type="match status" value="1"/>
</dbReference>
<reference evidence="1 2" key="1">
    <citation type="journal article" date="2019" name="Nat. Microbiol.">
        <title>Mediterranean grassland soil C-N compound turnover is dependent on rainfall and depth, and is mediated by genomically divergent microorganisms.</title>
        <authorList>
            <person name="Diamond S."/>
            <person name="Andeer P.F."/>
            <person name="Li Z."/>
            <person name="Crits-Christoph A."/>
            <person name="Burstein D."/>
            <person name="Anantharaman K."/>
            <person name="Lane K.R."/>
            <person name="Thomas B.C."/>
            <person name="Pan C."/>
            <person name="Northen T.R."/>
            <person name="Banfield J.F."/>
        </authorList>
    </citation>
    <scope>NUCLEOTIDE SEQUENCE [LARGE SCALE GENOMIC DNA]</scope>
    <source>
        <strain evidence="1">NP_7</strain>
    </source>
</reference>
<evidence type="ECO:0000313" key="2">
    <source>
        <dbReference type="Proteomes" id="UP000320048"/>
    </source>
</evidence>
<proteinExistence type="predicted"/>
<dbReference type="GO" id="GO:0005737">
    <property type="term" value="C:cytoplasm"/>
    <property type="evidence" value="ECO:0007669"/>
    <property type="project" value="InterPro"/>
</dbReference>
<accession>A0A537J1N2</accession>
<organism evidence="1 2">
    <name type="scientific">Candidatus Segetimicrobium genomatis</name>
    <dbReference type="NCBI Taxonomy" id="2569760"/>
    <lineage>
        <taxon>Bacteria</taxon>
        <taxon>Bacillati</taxon>
        <taxon>Candidatus Sysuimicrobiota</taxon>
        <taxon>Candidatus Sysuimicrobiia</taxon>
        <taxon>Candidatus Sysuimicrobiales</taxon>
        <taxon>Candidatus Segetimicrobiaceae</taxon>
        <taxon>Candidatus Segetimicrobium</taxon>
    </lineage>
</organism>
<dbReference type="GO" id="GO:0101006">
    <property type="term" value="F:protein histidine phosphatase activity"/>
    <property type="evidence" value="ECO:0007669"/>
    <property type="project" value="InterPro"/>
</dbReference>
<dbReference type="InterPro" id="IPR013078">
    <property type="entry name" value="His_Pase_superF_clade-1"/>
</dbReference>
<comment type="caution">
    <text evidence="1">The sequence shown here is derived from an EMBL/GenBank/DDBJ whole genome shotgun (WGS) entry which is preliminary data.</text>
</comment>
<dbReference type="CDD" id="cd07067">
    <property type="entry name" value="HP_PGM_like"/>
    <property type="match status" value="1"/>
</dbReference>
<gene>
    <name evidence="1" type="primary">sixA</name>
    <name evidence="1" type="ORF">E6H04_14220</name>
</gene>
<dbReference type="SUPFAM" id="SSF53254">
    <property type="entry name" value="Phosphoglycerate mutase-like"/>
    <property type="match status" value="1"/>
</dbReference>
<name>A0A537J1N2_9BACT</name>